<feature type="compositionally biased region" description="Polar residues" evidence="1">
    <location>
        <begin position="31"/>
        <end position="58"/>
    </location>
</feature>
<feature type="region of interest" description="Disordered" evidence="1">
    <location>
        <begin position="15"/>
        <end position="58"/>
    </location>
</feature>
<proteinExistence type="predicted"/>
<evidence type="ECO:0000256" key="1">
    <source>
        <dbReference type="SAM" id="MobiDB-lite"/>
    </source>
</evidence>
<gene>
    <name evidence="2" type="ORF">BJ085DRAFT_34983</name>
</gene>
<keyword evidence="3" id="KW-1185">Reference proteome</keyword>
<dbReference type="EMBL" id="ML003486">
    <property type="protein sequence ID" value="RKP33892.1"/>
    <property type="molecule type" value="Genomic_DNA"/>
</dbReference>
<accession>A0A4P9ZMY2</accession>
<dbReference type="AlphaFoldDB" id="A0A4P9ZMY2"/>
<evidence type="ECO:0000313" key="2">
    <source>
        <dbReference type="EMBL" id="RKP33892.1"/>
    </source>
</evidence>
<dbReference type="Proteomes" id="UP000268162">
    <property type="component" value="Unassembled WGS sequence"/>
</dbReference>
<protein>
    <submittedName>
        <fullName evidence="2">Uncharacterized protein</fullName>
    </submittedName>
</protein>
<sequence length="599" mass="66532">MALANFAFGLPHGINSVGTVAGSRPGPQLFRRTQGQKRQASTDASDYSPNQSTSTSQVNLNNNQRMQDAVDQFRSAHDLLQKVKTEADFSFFLTTAHLSNQARNPNNTEKSRLNPTLSALRTNYAELEDWVESVGQVRTDDMDADAFHALFPLVAQILDEGPSAISMLDALPMSASAPGFRHDYYTVASEFPGLAQTILPVSLAQDTLRYVSNLAKGHLAAHYVNDDNVEGLIQIIRSWAPDNRQTAPATPPADVAAYSDDLDDMPDLVDSMADEDDSMDEEDEVINYPNRRHRFNPRDNSPLDTSGPQALQTNKYRLFIATVYLWALEHEVSGYDRLLAEFGSPFHISDIPCFLAFDYVVALGALETRYLDRSLLLSPSSHFKCYQDFSFQGYVTMAPQGIPDDKEIRVRYNRKLNPQVMAVPDDDSHILDDTIDDLKTLTTLSSDPQVRKRIRERMLTIHVWATTLYSTIWYANIYASSKSTEPSQRTILDSPGLTSTVPETLLPKVVDGIKLTKGLVVYIEGMDSSHTHWGGGADTTMANVGETGASTTNTRAGNNPETSNVNKADDTILTLSRGLQLLLEKHLFRAFIEWGLKEI</sequence>
<reference evidence="3" key="1">
    <citation type="journal article" date="2018" name="Nat. Microbiol.">
        <title>Leveraging single-cell genomics to expand the fungal tree of life.</title>
        <authorList>
            <person name="Ahrendt S.R."/>
            <person name="Quandt C.A."/>
            <person name="Ciobanu D."/>
            <person name="Clum A."/>
            <person name="Salamov A."/>
            <person name="Andreopoulos B."/>
            <person name="Cheng J.F."/>
            <person name="Woyke T."/>
            <person name="Pelin A."/>
            <person name="Henrissat B."/>
            <person name="Reynolds N.K."/>
            <person name="Benny G.L."/>
            <person name="Smith M.E."/>
            <person name="James T.Y."/>
            <person name="Grigoriev I.V."/>
        </authorList>
    </citation>
    <scope>NUCLEOTIDE SEQUENCE [LARGE SCALE GENOMIC DNA]</scope>
    <source>
        <strain evidence="3">RSA 468</strain>
    </source>
</reference>
<organism evidence="2 3">
    <name type="scientific">Dimargaris cristalligena</name>
    <dbReference type="NCBI Taxonomy" id="215637"/>
    <lineage>
        <taxon>Eukaryota</taxon>
        <taxon>Fungi</taxon>
        <taxon>Fungi incertae sedis</taxon>
        <taxon>Zoopagomycota</taxon>
        <taxon>Kickxellomycotina</taxon>
        <taxon>Dimargaritomycetes</taxon>
        <taxon>Dimargaritales</taxon>
        <taxon>Dimargaritaceae</taxon>
        <taxon>Dimargaris</taxon>
    </lineage>
</organism>
<evidence type="ECO:0000313" key="3">
    <source>
        <dbReference type="Proteomes" id="UP000268162"/>
    </source>
</evidence>
<name>A0A4P9ZMY2_9FUNG</name>